<accession>A0A225DWA2</accession>
<name>A0A225DWA2_9BACT</name>
<gene>
    <name evidence="2" type="ORF">FRUB_02002</name>
</gene>
<evidence type="ECO:0000256" key="1">
    <source>
        <dbReference type="SAM" id="MobiDB-lite"/>
    </source>
</evidence>
<dbReference type="EMBL" id="NIDE01000002">
    <property type="protein sequence ID" value="OWK45671.1"/>
    <property type="molecule type" value="Genomic_DNA"/>
</dbReference>
<comment type="caution">
    <text evidence="2">The sequence shown here is derived from an EMBL/GenBank/DDBJ whole genome shotgun (WGS) entry which is preliminary data.</text>
</comment>
<evidence type="ECO:0000313" key="3">
    <source>
        <dbReference type="Proteomes" id="UP000214646"/>
    </source>
</evidence>
<organism evidence="2 3">
    <name type="scientific">Fimbriiglobus ruber</name>
    <dbReference type="NCBI Taxonomy" id="1908690"/>
    <lineage>
        <taxon>Bacteria</taxon>
        <taxon>Pseudomonadati</taxon>
        <taxon>Planctomycetota</taxon>
        <taxon>Planctomycetia</taxon>
        <taxon>Gemmatales</taxon>
        <taxon>Gemmataceae</taxon>
        <taxon>Fimbriiglobus</taxon>
    </lineage>
</organism>
<evidence type="ECO:0000313" key="2">
    <source>
        <dbReference type="EMBL" id="OWK45671.1"/>
    </source>
</evidence>
<reference evidence="3" key="1">
    <citation type="submission" date="2017-06" db="EMBL/GenBank/DDBJ databases">
        <title>Genome analysis of Fimbriiglobus ruber SP5, the first member of the order Planctomycetales with confirmed chitinolytic capability.</title>
        <authorList>
            <person name="Ravin N.V."/>
            <person name="Rakitin A.L."/>
            <person name="Ivanova A.A."/>
            <person name="Beletsky A.V."/>
            <person name="Kulichevskaya I.S."/>
            <person name="Mardanov A.V."/>
            <person name="Dedysh S.N."/>
        </authorList>
    </citation>
    <scope>NUCLEOTIDE SEQUENCE [LARGE SCALE GENOMIC DNA]</scope>
    <source>
        <strain evidence="3">SP5</strain>
    </source>
</reference>
<dbReference type="AlphaFoldDB" id="A0A225DWA2"/>
<feature type="compositionally biased region" description="Basic residues" evidence="1">
    <location>
        <begin position="39"/>
        <end position="48"/>
    </location>
</feature>
<keyword evidence="3" id="KW-1185">Reference proteome</keyword>
<dbReference type="Proteomes" id="UP000214646">
    <property type="component" value="Unassembled WGS sequence"/>
</dbReference>
<proteinExistence type="predicted"/>
<feature type="region of interest" description="Disordered" evidence="1">
    <location>
        <begin position="1"/>
        <end position="48"/>
    </location>
</feature>
<protein>
    <submittedName>
        <fullName evidence="2">Uncharacterized protein</fullName>
    </submittedName>
</protein>
<sequence>MRDAERSASARNSHNFPPKNSGANPDRSRRPRPPAPAGRRPHYFVRRV</sequence>